<evidence type="ECO:0000313" key="15">
    <source>
        <dbReference type="EMBL" id="TDL98572.1"/>
    </source>
</evidence>
<dbReference type="GO" id="GO:0016743">
    <property type="term" value="F:carboxyl- or carbamoyltransferase activity"/>
    <property type="evidence" value="ECO:0007669"/>
    <property type="project" value="UniProtKB-UniRule"/>
</dbReference>
<accession>A0A4R6BFH3</accession>
<dbReference type="PANTHER" id="PTHR42995:SF5">
    <property type="entry name" value="ACETYL-COENZYME A CARBOXYLASE CARBOXYL TRANSFERASE SUBUNIT BETA, CHLOROPLASTIC"/>
    <property type="match status" value="1"/>
</dbReference>
<dbReference type="GO" id="GO:0003989">
    <property type="term" value="F:acetyl-CoA carboxylase activity"/>
    <property type="evidence" value="ECO:0007669"/>
    <property type="project" value="InterPro"/>
</dbReference>
<dbReference type="InterPro" id="IPR011762">
    <property type="entry name" value="COA_CT_N"/>
</dbReference>
<evidence type="ECO:0000256" key="4">
    <source>
        <dbReference type="ARBA" id="ARBA00022723"/>
    </source>
</evidence>
<dbReference type="PROSITE" id="PS50980">
    <property type="entry name" value="COA_CT_NTER"/>
    <property type="match status" value="1"/>
</dbReference>
<dbReference type="GO" id="GO:0009317">
    <property type="term" value="C:acetyl-CoA carboxylase complex"/>
    <property type="evidence" value="ECO:0007669"/>
    <property type="project" value="InterPro"/>
</dbReference>
<evidence type="ECO:0000256" key="9">
    <source>
        <dbReference type="ARBA" id="ARBA00022840"/>
    </source>
</evidence>
<gene>
    <name evidence="13" type="primary">accD</name>
    <name evidence="15" type="ORF">ERX27_02010</name>
</gene>
<sequence length="290" mass="32219">MIKDLFKRNNGNKKYVAVPKIKATDVPEGIMVKCPKCGKIMYTKELNKNLNVCVECNFHLTMTAHDRIQSLADKNSFVEFDAEMLSENLLDFPDYMEKVEKDRKKTQLNEAVVTGTIKIDGMPLGICVMDSRFRMGSMGAVVGEKICRVIDYCTEHKLPFVIFTASGGARMQEGIISLMQMAKTSVAIKRHSDAGGLYIAYMTHPTTGGVSASFASVGDINLAEPESLIGFAGRRIIEQTINEKLPDDFQTAEFLLEHGQLDKVVHRKDMKQTLSQLIMMHGGKADDTGI</sequence>
<dbReference type="UniPathway" id="UPA00655">
    <property type="reaction ID" value="UER00711"/>
</dbReference>
<keyword evidence="16" id="KW-1185">Reference proteome</keyword>
<proteinExistence type="inferred from homology"/>
<reference evidence="15 16" key="1">
    <citation type="submission" date="2019-01" db="EMBL/GenBank/DDBJ databases">
        <title>Draft genome sequences of the type strains of six Macrococcus species.</title>
        <authorList>
            <person name="Mazhar S."/>
            <person name="Altermann E."/>
            <person name="Hill C."/>
            <person name="Mcauliffe O."/>
        </authorList>
    </citation>
    <scope>NUCLEOTIDE SEQUENCE [LARGE SCALE GENOMIC DNA]</scope>
    <source>
        <strain evidence="15 16">CCM4811</strain>
    </source>
</reference>
<feature type="binding site" evidence="13">
    <location>
        <position position="56"/>
    </location>
    <ligand>
        <name>Zn(2+)</name>
        <dbReference type="ChEBI" id="CHEBI:29105"/>
    </ligand>
</feature>
<keyword evidence="3 13" id="KW-0808">Transferase</keyword>
<evidence type="ECO:0000256" key="5">
    <source>
        <dbReference type="ARBA" id="ARBA00022741"/>
    </source>
</evidence>
<comment type="pathway">
    <text evidence="13">Lipid metabolism; malonyl-CoA biosynthesis; malonyl-CoA from acetyl-CoA: step 1/1.</text>
</comment>
<dbReference type="AlphaFoldDB" id="A0A4R6BFH3"/>
<evidence type="ECO:0000256" key="13">
    <source>
        <dbReference type="HAMAP-Rule" id="MF_01395"/>
    </source>
</evidence>
<keyword evidence="15" id="KW-0436">Ligase</keyword>
<comment type="similarity">
    <text evidence="13">Belongs to the AccD/PCCB family.</text>
</comment>
<organism evidence="15 16">
    <name type="scientific">Macrococcus brunensis</name>
    <dbReference type="NCBI Taxonomy" id="198483"/>
    <lineage>
        <taxon>Bacteria</taxon>
        <taxon>Bacillati</taxon>
        <taxon>Bacillota</taxon>
        <taxon>Bacilli</taxon>
        <taxon>Bacillales</taxon>
        <taxon>Staphylococcaceae</taxon>
        <taxon>Macrococcus</taxon>
    </lineage>
</organism>
<feature type="binding site" evidence="13">
    <location>
        <position position="53"/>
    </location>
    <ligand>
        <name>Zn(2+)</name>
        <dbReference type="ChEBI" id="CHEBI:29105"/>
    </ligand>
</feature>
<dbReference type="EC" id="2.1.3.15" evidence="13"/>
<evidence type="ECO:0000259" key="14">
    <source>
        <dbReference type="PROSITE" id="PS50980"/>
    </source>
</evidence>
<feature type="zinc finger region" description="C4-type" evidence="13">
    <location>
        <begin position="34"/>
        <end position="56"/>
    </location>
</feature>
<evidence type="ECO:0000256" key="1">
    <source>
        <dbReference type="ARBA" id="ARBA00004496"/>
    </source>
</evidence>
<dbReference type="PRINTS" id="PR01070">
    <property type="entry name" value="ACCCTRFRASEB"/>
</dbReference>
<dbReference type="Pfam" id="PF01039">
    <property type="entry name" value="Carboxyl_trans"/>
    <property type="match status" value="1"/>
</dbReference>
<keyword evidence="2 13" id="KW-0444">Lipid biosynthesis</keyword>
<dbReference type="InterPro" id="IPR029045">
    <property type="entry name" value="ClpP/crotonase-like_dom_sf"/>
</dbReference>
<dbReference type="Proteomes" id="UP000295310">
    <property type="component" value="Unassembled WGS sequence"/>
</dbReference>
<dbReference type="InterPro" id="IPR041010">
    <property type="entry name" value="Znf-ACC"/>
</dbReference>
<comment type="function">
    <text evidence="12 13">Component of the acetyl coenzyme A carboxylase (ACC) complex. Biotin carboxylase (BC) catalyzes the carboxylation of biotin on its carrier protein (BCCP) and then the CO(2) group is transferred by the transcarboxylase to acetyl-CoA to form malonyl-CoA.</text>
</comment>
<keyword evidence="6 13" id="KW-0863">Zinc-finger</keyword>
<evidence type="ECO:0000256" key="6">
    <source>
        <dbReference type="ARBA" id="ARBA00022771"/>
    </source>
</evidence>
<dbReference type="Pfam" id="PF17848">
    <property type="entry name" value="Zn_ribbon_ACC"/>
    <property type="match status" value="1"/>
</dbReference>
<keyword evidence="13" id="KW-0963">Cytoplasm</keyword>
<evidence type="ECO:0000256" key="11">
    <source>
        <dbReference type="ARBA" id="ARBA00023160"/>
    </source>
</evidence>
<keyword evidence="9 13" id="KW-0067">ATP-binding</keyword>
<dbReference type="RefSeq" id="WP_133431165.1">
    <property type="nucleotide sequence ID" value="NZ_CP092172.1"/>
</dbReference>
<keyword evidence="8 13" id="KW-0862">Zinc</keyword>
<evidence type="ECO:0000256" key="7">
    <source>
        <dbReference type="ARBA" id="ARBA00022832"/>
    </source>
</evidence>
<evidence type="ECO:0000256" key="10">
    <source>
        <dbReference type="ARBA" id="ARBA00023098"/>
    </source>
</evidence>
<dbReference type="GO" id="GO:0008270">
    <property type="term" value="F:zinc ion binding"/>
    <property type="evidence" value="ECO:0007669"/>
    <property type="project" value="UniProtKB-UniRule"/>
</dbReference>
<keyword evidence="10 13" id="KW-0443">Lipid metabolism</keyword>
<evidence type="ECO:0000256" key="8">
    <source>
        <dbReference type="ARBA" id="ARBA00022833"/>
    </source>
</evidence>
<evidence type="ECO:0000256" key="12">
    <source>
        <dbReference type="ARBA" id="ARBA00025280"/>
    </source>
</evidence>
<comment type="cofactor">
    <cofactor evidence="13">
        <name>Zn(2+)</name>
        <dbReference type="ChEBI" id="CHEBI:29105"/>
    </cofactor>
    <text evidence="13">Binds 1 zinc ion per subunit.</text>
</comment>
<dbReference type="InterPro" id="IPR034733">
    <property type="entry name" value="AcCoA_carboxyl_beta"/>
</dbReference>
<dbReference type="NCBIfam" id="TIGR00515">
    <property type="entry name" value="accD"/>
    <property type="match status" value="1"/>
</dbReference>
<dbReference type="HAMAP" id="MF_01395">
    <property type="entry name" value="AcetylCoA_CT_beta"/>
    <property type="match status" value="1"/>
</dbReference>
<evidence type="ECO:0000313" key="16">
    <source>
        <dbReference type="Proteomes" id="UP000295310"/>
    </source>
</evidence>
<name>A0A4R6BFH3_9STAP</name>
<comment type="catalytic activity">
    <reaction evidence="13">
        <text>N(6)-carboxybiotinyl-L-lysyl-[protein] + acetyl-CoA = N(6)-biotinyl-L-lysyl-[protein] + malonyl-CoA</text>
        <dbReference type="Rhea" id="RHEA:54728"/>
        <dbReference type="Rhea" id="RHEA-COMP:10505"/>
        <dbReference type="Rhea" id="RHEA-COMP:10506"/>
        <dbReference type="ChEBI" id="CHEBI:57288"/>
        <dbReference type="ChEBI" id="CHEBI:57384"/>
        <dbReference type="ChEBI" id="CHEBI:83144"/>
        <dbReference type="ChEBI" id="CHEBI:83145"/>
        <dbReference type="EC" id="2.1.3.15"/>
    </reaction>
</comment>
<protein>
    <recommendedName>
        <fullName evidence="13">Acetyl-coenzyme A carboxylase carboxyl transferase subunit beta</fullName>
        <shortName evidence="13">ACCase subunit beta</shortName>
        <shortName evidence="13">Acetyl-CoA carboxylase carboxyltransferase subunit beta</shortName>
        <ecNumber evidence="13">2.1.3.15</ecNumber>
    </recommendedName>
</protein>
<comment type="subcellular location">
    <subcellularLocation>
        <location evidence="1 13">Cytoplasm</location>
    </subcellularLocation>
</comment>
<dbReference type="EMBL" id="SCWA01000003">
    <property type="protein sequence ID" value="TDL98572.1"/>
    <property type="molecule type" value="Genomic_DNA"/>
</dbReference>
<dbReference type="GO" id="GO:2001295">
    <property type="term" value="P:malonyl-CoA biosynthetic process"/>
    <property type="evidence" value="ECO:0007669"/>
    <property type="project" value="UniProtKB-UniRule"/>
</dbReference>
<keyword evidence="7 13" id="KW-0276">Fatty acid metabolism</keyword>
<dbReference type="GO" id="GO:0006633">
    <property type="term" value="P:fatty acid biosynthetic process"/>
    <property type="evidence" value="ECO:0007669"/>
    <property type="project" value="UniProtKB-KW"/>
</dbReference>
<dbReference type="Gene3D" id="3.90.226.10">
    <property type="entry name" value="2-enoyl-CoA Hydratase, Chain A, domain 1"/>
    <property type="match status" value="1"/>
</dbReference>
<feature type="domain" description="CoA carboxyltransferase N-terminal" evidence="14">
    <location>
        <begin position="30"/>
        <end position="290"/>
    </location>
</feature>
<dbReference type="InterPro" id="IPR000438">
    <property type="entry name" value="Acetyl_CoA_COase_Trfase_b_su"/>
</dbReference>
<dbReference type="GO" id="GO:0005524">
    <property type="term" value="F:ATP binding"/>
    <property type="evidence" value="ECO:0007669"/>
    <property type="project" value="UniProtKB-KW"/>
</dbReference>
<feature type="binding site" evidence="13">
    <location>
        <position position="37"/>
    </location>
    <ligand>
        <name>Zn(2+)</name>
        <dbReference type="ChEBI" id="CHEBI:29105"/>
    </ligand>
</feature>
<dbReference type="SUPFAM" id="SSF52096">
    <property type="entry name" value="ClpP/crotonase"/>
    <property type="match status" value="1"/>
</dbReference>
<evidence type="ECO:0000256" key="3">
    <source>
        <dbReference type="ARBA" id="ARBA00022679"/>
    </source>
</evidence>
<comment type="caution">
    <text evidence="15">The sequence shown here is derived from an EMBL/GenBank/DDBJ whole genome shotgun (WGS) entry which is preliminary data.</text>
</comment>
<comment type="subunit">
    <text evidence="13">Acetyl-CoA carboxylase is a heterohexamer composed of biotin carboxyl carrier protein (AccB), biotin carboxylase (AccC) and two subunits each of ACCase subunit alpha (AccA) and ACCase subunit beta (AccD).</text>
</comment>
<evidence type="ECO:0000256" key="2">
    <source>
        <dbReference type="ARBA" id="ARBA00022516"/>
    </source>
</evidence>
<dbReference type="PANTHER" id="PTHR42995">
    <property type="entry name" value="ACETYL-COENZYME A CARBOXYLASE CARBOXYL TRANSFERASE SUBUNIT BETA, CHLOROPLASTIC"/>
    <property type="match status" value="1"/>
</dbReference>
<keyword evidence="4 13" id="KW-0479">Metal-binding</keyword>
<keyword evidence="5 13" id="KW-0547">Nucleotide-binding</keyword>
<dbReference type="OrthoDB" id="9772975at2"/>
<keyword evidence="11 13" id="KW-0275">Fatty acid biosynthesis</keyword>
<feature type="binding site" evidence="13">
    <location>
        <position position="34"/>
    </location>
    <ligand>
        <name>Zn(2+)</name>
        <dbReference type="ChEBI" id="CHEBI:29105"/>
    </ligand>
</feature>